<proteinExistence type="predicted"/>
<accession>A0A645CYC7</accession>
<gene>
    <name evidence="1" type="ORF">SDC9_128940</name>
</gene>
<dbReference type="AlphaFoldDB" id="A0A645CYC7"/>
<dbReference type="EMBL" id="VSSQ01031111">
    <property type="protein sequence ID" value="MPM81883.1"/>
    <property type="molecule type" value="Genomic_DNA"/>
</dbReference>
<comment type="caution">
    <text evidence="1">The sequence shown here is derived from an EMBL/GenBank/DDBJ whole genome shotgun (WGS) entry which is preliminary data.</text>
</comment>
<evidence type="ECO:0000313" key="1">
    <source>
        <dbReference type="EMBL" id="MPM81883.1"/>
    </source>
</evidence>
<reference evidence="1" key="1">
    <citation type="submission" date="2019-08" db="EMBL/GenBank/DDBJ databases">
        <authorList>
            <person name="Kucharzyk K."/>
            <person name="Murdoch R.W."/>
            <person name="Higgins S."/>
            <person name="Loffler F."/>
        </authorList>
    </citation>
    <scope>NUCLEOTIDE SEQUENCE</scope>
</reference>
<sequence length="78" mass="8990">MKRITLKVNDLLEKLLAISDEKMDYVVLSFIDYEVDQKRIFPAFLHFLGISKEGYYKDYESIDTVSKAMTSFISGLSA</sequence>
<organism evidence="1">
    <name type="scientific">bioreactor metagenome</name>
    <dbReference type="NCBI Taxonomy" id="1076179"/>
    <lineage>
        <taxon>unclassified sequences</taxon>
        <taxon>metagenomes</taxon>
        <taxon>ecological metagenomes</taxon>
    </lineage>
</organism>
<name>A0A645CYC7_9ZZZZ</name>
<protein>
    <submittedName>
        <fullName evidence="1">Uncharacterized protein</fullName>
    </submittedName>
</protein>